<comment type="caution">
    <text evidence="1">The sequence shown here is derived from an EMBL/GenBank/DDBJ whole genome shotgun (WGS) entry which is preliminary data.</text>
</comment>
<dbReference type="AlphaFoldDB" id="A0A9X3J583"/>
<dbReference type="Proteomes" id="UP001145087">
    <property type="component" value="Unassembled WGS sequence"/>
</dbReference>
<accession>A0A9X3J583</accession>
<evidence type="ECO:0000313" key="2">
    <source>
        <dbReference type="Proteomes" id="UP001145087"/>
    </source>
</evidence>
<dbReference type="EMBL" id="JAPOHD010000009">
    <property type="protein sequence ID" value="MCY1719637.1"/>
    <property type="molecule type" value="Genomic_DNA"/>
</dbReference>
<reference evidence="1" key="1">
    <citation type="submission" date="2022-11" db="EMBL/GenBank/DDBJ databases">
        <title>Marilongibacter aestuarii gen. nov., sp. nov., isolated from tidal flat sediment.</title>
        <authorList>
            <person name="Jiayan W."/>
        </authorList>
    </citation>
    <scope>NUCLEOTIDE SEQUENCE</scope>
    <source>
        <strain evidence="1">Z1-6</strain>
    </source>
</reference>
<name>A0A9X3J583_9BACT</name>
<sequence length="139" mass="16034">MNQIAQIDEKIIWWKWRFGLPPEPYTEFQVGLFKELIKELNLNSIDIEIAAPEMKVGGMQVRSLELSEARHAHLIKRIKFPGGIIGPHFHFEGKIFLLDEKQWQRFSGTVVKAFQERLSSAGTINLEQFAKLNETLTAL</sequence>
<keyword evidence="2" id="KW-1185">Reference proteome</keyword>
<protein>
    <submittedName>
        <fullName evidence="1">Uncharacterized protein</fullName>
    </submittedName>
</protein>
<organism evidence="1 2">
    <name type="scientific">Draconibacterium aestuarii</name>
    <dbReference type="NCBI Taxonomy" id="2998507"/>
    <lineage>
        <taxon>Bacteria</taxon>
        <taxon>Pseudomonadati</taxon>
        <taxon>Bacteroidota</taxon>
        <taxon>Bacteroidia</taxon>
        <taxon>Marinilabiliales</taxon>
        <taxon>Prolixibacteraceae</taxon>
        <taxon>Draconibacterium</taxon>
    </lineage>
</organism>
<proteinExistence type="predicted"/>
<dbReference type="RefSeq" id="WP_343331975.1">
    <property type="nucleotide sequence ID" value="NZ_JAPOHD010000009.1"/>
</dbReference>
<evidence type="ECO:0000313" key="1">
    <source>
        <dbReference type="EMBL" id="MCY1719637.1"/>
    </source>
</evidence>
<gene>
    <name evidence="1" type="ORF">OU798_04750</name>
</gene>